<dbReference type="OrthoDB" id="46625at2759"/>
<dbReference type="EMBL" id="JAENGZ010000107">
    <property type="protein sequence ID" value="KAG6968986.1"/>
    <property type="molecule type" value="Genomic_DNA"/>
</dbReference>
<protein>
    <submittedName>
        <fullName evidence="1">Uncharacterized protein</fullName>
    </submittedName>
</protein>
<name>A0A8T1US11_9STRA</name>
<reference evidence="1" key="1">
    <citation type="submission" date="2021-01" db="EMBL/GenBank/DDBJ databases">
        <title>Phytophthora aleatoria, a newly-described species from Pinus radiata is distinct from Phytophthora cactorum isolates based on comparative genomics.</title>
        <authorList>
            <person name="Mcdougal R."/>
            <person name="Panda P."/>
            <person name="Williams N."/>
            <person name="Studholme D.J."/>
        </authorList>
    </citation>
    <scope>NUCLEOTIDE SEQUENCE</scope>
    <source>
        <strain evidence="1">NZFS 3830</strain>
    </source>
</reference>
<proteinExistence type="predicted"/>
<accession>A0A8T1US11</accession>
<dbReference type="AlphaFoldDB" id="A0A8T1US11"/>
<evidence type="ECO:0000313" key="1">
    <source>
        <dbReference type="EMBL" id="KAG6968986.1"/>
    </source>
</evidence>
<sequence>MLTINDFTCAKPAIRTTLPVTRQRTVTKNKNHHTKLSFFCAAAARPRLEEQGCAVFDEKMGRWPVVDTWFALRNSKNRPKTPQLR</sequence>
<organism evidence="1 2">
    <name type="scientific">Phytophthora cactorum</name>
    <dbReference type="NCBI Taxonomy" id="29920"/>
    <lineage>
        <taxon>Eukaryota</taxon>
        <taxon>Sar</taxon>
        <taxon>Stramenopiles</taxon>
        <taxon>Oomycota</taxon>
        <taxon>Peronosporomycetes</taxon>
        <taxon>Peronosporales</taxon>
        <taxon>Peronosporaceae</taxon>
        <taxon>Phytophthora</taxon>
    </lineage>
</organism>
<comment type="caution">
    <text evidence="1">The sequence shown here is derived from an EMBL/GenBank/DDBJ whole genome shotgun (WGS) entry which is preliminary data.</text>
</comment>
<evidence type="ECO:0000313" key="2">
    <source>
        <dbReference type="Proteomes" id="UP000688947"/>
    </source>
</evidence>
<gene>
    <name evidence="1" type="ORF">JG687_00003461</name>
</gene>
<dbReference type="Proteomes" id="UP000688947">
    <property type="component" value="Unassembled WGS sequence"/>
</dbReference>